<keyword evidence="6" id="KW-0949">S-adenosyl-L-methionine</keyword>
<dbReference type="EC" id="2.1.1.130" evidence="9"/>
<proteinExistence type="inferred from homology"/>
<dbReference type="InterPro" id="IPR012382">
    <property type="entry name" value="CobI/CbiL"/>
</dbReference>
<evidence type="ECO:0000313" key="9">
    <source>
        <dbReference type="EMBL" id="HIU10797.1"/>
    </source>
</evidence>
<dbReference type="SUPFAM" id="SSF53790">
    <property type="entry name" value="Tetrapyrrole methylase"/>
    <property type="match status" value="1"/>
</dbReference>
<reference evidence="9" key="1">
    <citation type="submission" date="2020-10" db="EMBL/GenBank/DDBJ databases">
        <authorList>
            <person name="Gilroy R."/>
        </authorList>
    </citation>
    <scope>NUCLEOTIDE SEQUENCE</scope>
    <source>
        <strain evidence="9">2830</strain>
    </source>
</reference>
<dbReference type="AlphaFoldDB" id="A0A9D1HKE1"/>
<keyword evidence="4 9" id="KW-0489">Methyltransferase</keyword>
<dbReference type="EMBL" id="DVMH01000030">
    <property type="protein sequence ID" value="HIU10797.1"/>
    <property type="molecule type" value="Genomic_DNA"/>
</dbReference>
<accession>A0A9D1HKE1</accession>
<evidence type="ECO:0000313" key="10">
    <source>
        <dbReference type="Proteomes" id="UP000824124"/>
    </source>
</evidence>
<dbReference type="PIRSF" id="PIRSF036427">
    <property type="entry name" value="Precrrn-2_mtase"/>
    <property type="match status" value="1"/>
</dbReference>
<dbReference type="Gene3D" id="3.40.1010.10">
    <property type="entry name" value="Cobalt-precorrin-4 Transmethylase, Domain 1"/>
    <property type="match status" value="1"/>
</dbReference>
<dbReference type="PANTHER" id="PTHR43467:SF2">
    <property type="entry name" value="COBALT-PRECORRIN-2 C(20)-METHYLTRANSFERASE"/>
    <property type="match status" value="1"/>
</dbReference>
<dbReference type="InterPro" id="IPR014777">
    <property type="entry name" value="4pyrrole_Mease_sub1"/>
</dbReference>
<evidence type="ECO:0000256" key="1">
    <source>
        <dbReference type="ARBA" id="ARBA00004953"/>
    </source>
</evidence>
<dbReference type="GO" id="GO:0009236">
    <property type="term" value="P:cobalamin biosynthetic process"/>
    <property type="evidence" value="ECO:0007669"/>
    <property type="project" value="UniProtKB-UniRule"/>
</dbReference>
<evidence type="ECO:0000256" key="5">
    <source>
        <dbReference type="ARBA" id="ARBA00022679"/>
    </source>
</evidence>
<comment type="caution">
    <text evidence="9">The sequence shown here is derived from an EMBL/GenBank/DDBJ whole genome shotgun (WGS) entry which is preliminary data.</text>
</comment>
<comment type="pathway">
    <text evidence="1">Cofactor biosynthesis; adenosylcobalamin biosynthesis.</text>
</comment>
<comment type="similarity">
    <text evidence="2 7">Belongs to the precorrin methyltransferase family.</text>
</comment>
<reference evidence="9" key="2">
    <citation type="journal article" date="2021" name="PeerJ">
        <title>Extensive microbial diversity within the chicken gut microbiome revealed by metagenomics and culture.</title>
        <authorList>
            <person name="Gilroy R."/>
            <person name="Ravi A."/>
            <person name="Getino M."/>
            <person name="Pursley I."/>
            <person name="Horton D.L."/>
            <person name="Alikhan N.F."/>
            <person name="Baker D."/>
            <person name="Gharbi K."/>
            <person name="Hall N."/>
            <person name="Watson M."/>
            <person name="Adriaenssens E.M."/>
            <person name="Foster-Nyarko E."/>
            <person name="Jarju S."/>
            <person name="Secka A."/>
            <person name="Antonio M."/>
            <person name="Oren A."/>
            <person name="Chaudhuri R.R."/>
            <person name="La Ragione R."/>
            <person name="Hildebrand F."/>
            <person name="Pallen M.J."/>
        </authorList>
    </citation>
    <scope>NUCLEOTIDE SEQUENCE</scope>
    <source>
        <strain evidence="9">2830</strain>
    </source>
</reference>
<evidence type="ECO:0000256" key="4">
    <source>
        <dbReference type="ARBA" id="ARBA00022603"/>
    </source>
</evidence>
<keyword evidence="5 9" id="KW-0808">Transferase</keyword>
<dbReference type="PANTHER" id="PTHR43467">
    <property type="entry name" value="COBALT-PRECORRIN-2 C(20)-METHYLTRANSFERASE"/>
    <property type="match status" value="1"/>
</dbReference>
<evidence type="ECO:0000256" key="6">
    <source>
        <dbReference type="ARBA" id="ARBA00022691"/>
    </source>
</evidence>
<sequence length="228" mass="25370">MAGKLYGVGVGPGDKELVTLKALRVLKECGVVAVPKMKSGETTAYNIVADYIPEKPVMECFMPMSKDFDELQKNYEAIADMVEQHLKQGKDVAFVTLGDPTVYSTYMQINAIILARGYETELIPGITSFCAAAARLNMPLCERDEPLIVLPASYKEVREGIKLRGNKVLMKAARSVMEVRDMLAEEGLLEKSSMVECCGMPNEKIYRNMADMQESSTYFSLIIVKDRD</sequence>
<evidence type="ECO:0000256" key="3">
    <source>
        <dbReference type="ARBA" id="ARBA00022573"/>
    </source>
</evidence>
<name>A0A9D1HKE1_9FIRM</name>
<dbReference type="GO" id="GO:0030788">
    <property type="term" value="F:precorrin-2 C20-methyltransferase activity"/>
    <property type="evidence" value="ECO:0007669"/>
    <property type="project" value="UniProtKB-EC"/>
</dbReference>
<protein>
    <submittedName>
        <fullName evidence="9">Precorrin-2 C(20)-methyltransferase</fullName>
        <ecNumber evidence="9">2.1.1.130</ecNumber>
    </submittedName>
</protein>
<organism evidence="9 10">
    <name type="scientific">Candidatus Avidehalobacter gallistercoris</name>
    <dbReference type="NCBI Taxonomy" id="2840694"/>
    <lineage>
        <taxon>Bacteria</taxon>
        <taxon>Bacillati</taxon>
        <taxon>Bacillota</taxon>
        <taxon>Clostridia</taxon>
        <taxon>Eubacteriales</taxon>
        <taxon>Peptococcaceae</taxon>
        <taxon>Peptococcaceae incertae sedis</taxon>
        <taxon>Candidatus Avidehalobacter</taxon>
    </lineage>
</organism>
<evidence type="ECO:0000256" key="7">
    <source>
        <dbReference type="PIRNR" id="PIRNR036427"/>
    </source>
</evidence>
<dbReference type="InterPro" id="IPR006364">
    <property type="entry name" value="CobI/CbiL/CobIJ_dom"/>
</dbReference>
<dbReference type="Pfam" id="PF00590">
    <property type="entry name" value="TP_methylase"/>
    <property type="match status" value="1"/>
</dbReference>
<feature type="domain" description="Tetrapyrrole methylase" evidence="8">
    <location>
        <begin position="4"/>
        <end position="208"/>
    </location>
</feature>
<dbReference type="InterPro" id="IPR000878">
    <property type="entry name" value="4pyrrol_Mease"/>
</dbReference>
<dbReference type="Gene3D" id="3.30.950.10">
    <property type="entry name" value="Methyltransferase, Cobalt-precorrin-4 Transmethylase, Domain 2"/>
    <property type="match status" value="1"/>
</dbReference>
<dbReference type="GO" id="GO:0032259">
    <property type="term" value="P:methylation"/>
    <property type="evidence" value="ECO:0007669"/>
    <property type="project" value="UniProtKB-KW"/>
</dbReference>
<dbReference type="InterPro" id="IPR014776">
    <property type="entry name" value="4pyrrole_Mease_sub2"/>
</dbReference>
<dbReference type="Proteomes" id="UP000824124">
    <property type="component" value="Unassembled WGS sequence"/>
</dbReference>
<evidence type="ECO:0000256" key="2">
    <source>
        <dbReference type="ARBA" id="ARBA00005879"/>
    </source>
</evidence>
<evidence type="ECO:0000259" key="8">
    <source>
        <dbReference type="Pfam" id="PF00590"/>
    </source>
</evidence>
<keyword evidence="3" id="KW-0169">Cobalamin biosynthesis</keyword>
<dbReference type="InterPro" id="IPR035996">
    <property type="entry name" value="4pyrrol_Methylase_sf"/>
</dbReference>
<dbReference type="NCBIfam" id="TIGR01467">
    <property type="entry name" value="cobI_cbiL"/>
    <property type="match status" value="1"/>
</dbReference>
<gene>
    <name evidence="9" type="primary">cobI</name>
    <name evidence="9" type="ORF">IAB00_06130</name>
</gene>
<dbReference type="CDD" id="cd11645">
    <property type="entry name" value="Precorrin_2_C20_MT"/>
    <property type="match status" value="1"/>
</dbReference>